<sequence>MGHPASSQKMARMQRRRPNTGAHPRCFELHHCRRSLTMAAQELSLPPPPSLPLLPPLSTSTTPCPYPCLSAWSNPGQRGRLRARAPPEGLKSSPTTGAQTRSPSPRLHRTSLSASRSRLPCRLSPPGQISPSQHGNHGSVHPQEVLVVKQHQEAKGDAKLRSWNFVHLAAAGPLGSGVVAIESAAKGVAGPVYDCFHRLSVHTLALVDRKVIKSPASIS</sequence>
<dbReference type="AlphaFoldDB" id="A0A8T0MQD5"/>
<proteinExistence type="inferred from homology"/>
<evidence type="ECO:0000313" key="3">
    <source>
        <dbReference type="EMBL" id="KAG2539671.1"/>
    </source>
</evidence>
<dbReference type="Pfam" id="PF05755">
    <property type="entry name" value="REF"/>
    <property type="match status" value="1"/>
</dbReference>
<evidence type="ECO:0000256" key="1">
    <source>
        <dbReference type="ARBA" id="ARBA00009737"/>
    </source>
</evidence>
<name>A0A8T0MQD5_PANVG</name>
<feature type="region of interest" description="Disordered" evidence="2">
    <location>
        <begin position="1"/>
        <end position="23"/>
    </location>
</feature>
<keyword evidence="4" id="KW-1185">Reference proteome</keyword>
<protein>
    <submittedName>
        <fullName evidence="3">Uncharacterized protein</fullName>
    </submittedName>
</protein>
<evidence type="ECO:0000313" key="4">
    <source>
        <dbReference type="Proteomes" id="UP000823388"/>
    </source>
</evidence>
<feature type="region of interest" description="Disordered" evidence="2">
    <location>
        <begin position="75"/>
        <end position="139"/>
    </location>
</feature>
<dbReference type="EMBL" id="CM029054">
    <property type="protein sequence ID" value="KAG2539671.1"/>
    <property type="molecule type" value="Genomic_DNA"/>
</dbReference>
<comment type="caution">
    <text evidence="3">The sequence shown here is derived from an EMBL/GenBank/DDBJ whole genome shotgun (WGS) entry which is preliminary data.</text>
</comment>
<gene>
    <name evidence="3" type="ORF">PVAP13_9NG491428</name>
</gene>
<dbReference type="InterPro" id="IPR008802">
    <property type="entry name" value="REF"/>
</dbReference>
<evidence type="ECO:0000256" key="2">
    <source>
        <dbReference type="SAM" id="MobiDB-lite"/>
    </source>
</evidence>
<dbReference type="Proteomes" id="UP000823388">
    <property type="component" value="Chromosome 9N"/>
</dbReference>
<accession>A0A8T0MQD5</accession>
<comment type="similarity">
    <text evidence="1">Belongs to the REF/SRPP family.</text>
</comment>
<reference evidence="3" key="1">
    <citation type="submission" date="2020-05" db="EMBL/GenBank/DDBJ databases">
        <title>WGS assembly of Panicum virgatum.</title>
        <authorList>
            <person name="Lovell J.T."/>
            <person name="Jenkins J."/>
            <person name="Shu S."/>
            <person name="Juenger T.E."/>
            <person name="Schmutz J."/>
        </authorList>
    </citation>
    <scope>NUCLEOTIDE SEQUENCE</scope>
    <source>
        <strain evidence="3">AP13</strain>
    </source>
</reference>
<feature type="compositionally biased region" description="Polar residues" evidence="2">
    <location>
        <begin position="127"/>
        <end position="136"/>
    </location>
</feature>
<feature type="compositionally biased region" description="Polar residues" evidence="2">
    <location>
        <begin position="92"/>
        <end position="103"/>
    </location>
</feature>
<organism evidence="3 4">
    <name type="scientific">Panicum virgatum</name>
    <name type="common">Blackwell switchgrass</name>
    <dbReference type="NCBI Taxonomy" id="38727"/>
    <lineage>
        <taxon>Eukaryota</taxon>
        <taxon>Viridiplantae</taxon>
        <taxon>Streptophyta</taxon>
        <taxon>Embryophyta</taxon>
        <taxon>Tracheophyta</taxon>
        <taxon>Spermatophyta</taxon>
        <taxon>Magnoliopsida</taxon>
        <taxon>Liliopsida</taxon>
        <taxon>Poales</taxon>
        <taxon>Poaceae</taxon>
        <taxon>PACMAD clade</taxon>
        <taxon>Panicoideae</taxon>
        <taxon>Panicodae</taxon>
        <taxon>Paniceae</taxon>
        <taxon>Panicinae</taxon>
        <taxon>Panicum</taxon>
        <taxon>Panicum sect. Hiantes</taxon>
    </lineage>
</organism>